<evidence type="ECO:0000313" key="1">
    <source>
        <dbReference type="EMBL" id="KJV64240.1"/>
    </source>
</evidence>
<evidence type="ECO:0000313" key="2">
    <source>
        <dbReference type="Proteomes" id="UP000033441"/>
    </source>
</evidence>
<gene>
    <name evidence="1" type="ORF">APHMUC_0052</name>
</gene>
<dbReference type="Proteomes" id="UP000033441">
    <property type="component" value="Unassembled WGS sequence"/>
</dbReference>
<name>A0A0F3N873_ANAPH</name>
<dbReference type="AlphaFoldDB" id="A0A0F3N873"/>
<proteinExistence type="predicted"/>
<sequence>MRMKALFIFLLASYFYVICCILCDNLLLEMVQGEPEL</sequence>
<organism evidence="1 2">
    <name type="scientific">Anaplasma phagocytophilum str. ApMUC09</name>
    <dbReference type="NCBI Taxonomy" id="1359152"/>
    <lineage>
        <taxon>Bacteria</taxon>
        <taxon>Pseudomonadati</taxon>
        <taxon>Pseudomonadota</taxon>
        <taxon>Alphaproteobacteria</taxon>
        <taxon>Rickettsiales</taxon>
        <taxon>Anaplasmataceae</taxon>
        <taxon>Anaplasma</taxon>
        <taxon>phagocytophilum group</taxon>
    </lineage>
</organism>
<comment type="caution">
    <text evidence="1">The sequence shown here is derived from an EMBL/GenBank/DDBJ whole genome shotgun (WGS) entry which is preliminary data.</text>
</comment>
<dbReference type="EMBL" id="LANV01000001">
    <property type="protein sequence ID" value="KJV64240.1"/>
    <property type="molecule type" value="Genomic_DNA"/>
</dbReference>
<accession>A0A0F3N873</accession>
<protein>
    <submittedName>
        <fullName evidence="1">Putative membrane protein</fullName>
    </submittedName>
</protein>
<dbReference type="PATRIC" id="fig|1359152.3.peg.52"/>
<reference evidence="1 2" key="1">
    <citation type="submission" date="2015-02" db="EMBL/GenBank/DDBJ databases">
        <title>Genome Sequencing of Rickettsiales.</title>
        <authorList>
            <person name="Daugherty S.C."/>
            <person name="Su Q."/>
            <person name="Abolude K."/>
            <person name="Beier-Sexton M."/>
            <person name="Carlyon J.A."/>
            <person name="Carter R."/>
            <person name="Day N.P."/>
            <person name="Dumler S.J."/>
            <person name="Dyachenko V."/>
            <person name="Godinez A."/>
            <person name="Kurtti T.J."/>
            <person name="Lichay M."/>
            <person name="Mullins K.E."/>
            <person name="Ott S."/>
            <person name="Pappas-Brown V."/>
            <person name="Paris D.H."/>
            <person name="Patel P."/>
            <person name="Richards A.L."/>
            <person name="Sadzewicz L."/>
            <person name="Sears K."/>
            <person name="Seidman D."/>
            <person name="Sengamalay N."/>
            <person name="Stenos J."/>
            <person name="Tallon L.J."/>
            <person name="Vincent G."/>
            <person name="Fraser C.M."/>
            <person name="Munderloh U."/>
            <person name="Dunning-Hotopp J.C."/>
        </authorList>
    </citation>
    <scope>NUCLEOTIDE SEQUENCE [LARGE SCALE GENOMIC DNA]</scope>
    <source>
        <strain evidence="1 2">ApMUC09</strain>
    </source>
</reference>